<dbReference type="Proteomes" id="UP000321479">
    <property type="component" value="Chromosome"/>
</dbReference>
<gene>
    <name evidence="1" type="ORF">FRZ54_13100</name>
</gene>
<dbReference type="OrthoDB" id="800007at2"/>
<evidence type="ECO:0000313" key="2">
    <source>
        <dbReference type="Proteomes" id="UP000321479"/>
    </source>
</evidence>
<evidence type="ECO:0000313" key="1">
    <source>
        <dbReference type="EMBL" id="QEC63475.1"/>
    </source>
</evidence>
<keyword evidence="2" id="KW-1185">Reference proteome</keyword>
<accession>A0A5B8UXR8</accession>
<name>A0A5B8UXR8_9SPHI</name>
<dbReference type="AlphaFoldDB" id="A0A5B8UXR8"/>
<dbReference type="EMBL" id="CP042436">
    <property type="protein sequence ID" value="QEC63475.1"/>
    <property type="molecule type" value="Genomic_DNA"/>
</dbReference>
<dbReference type="KEGG" id="mgin:FRZ54_13100"/>
<protein>
    <submittedName>
        <fullName evidence="1">Uncharacterized protein</fullName>
    </submittedName>
</protein>
<proteinExistence type="predicted"/>
<reference evidence="1 2" key="1">
    <citation type="journal article" date="2017" name="Curr. Microbiol.">
        <title>Mucilaginibacter ginsenosidivorans sp. nov., Isolated from Soil of Ginseng Field.</title>
        <authorList>
            <person name="Kim M.M."/>
            <person name="Siddiqi M.Z."/>
            <person name="Im W.T."/>
        </authorList>
    </citation>
    <scope>NUCLEOTIDE SEQUENCE [LARGE SCALE GENOMIC DNA]</scope>
    <source>
        <strain evidence="1 2">Gsoil 3017</strain>
    </source>
</reference>
<dbReference type="RefSeq" id="WP_147032051.1">
    <property type="nucleotide sequence ID" value="NZ_CP042436.1"/>
</dbReference>
<sequence>MNTQDILKNANNISLDEAALAGPGKLCELWPTVKEGLELLEAALKNPALKVIIGVIVAAGDAIIGKICK</sequence>
<organism evidence="1 2">
    <name type="scientific">Mucilaginibacter ginsenosidivorans</name>
    <dbReference type="NCBI Taxonomy" id="398053"/>
    <lineage>
        <taxon>Bacteria</taxon>
        <taxon>Pseudomonadati</taxon>
        <taxon>Bacteroidota</taxon>
        <taxon>Sphingobacteriia</taxon>
        <taxon>Sphingobacteriales</taxon>
        <taxon>Sphingobacteriaceae</taxon>
        <taxon>Mucilaginibacter</taxon>
    </lineage>
</organism>